<sequence length="254" mass="29208">MPQYFKTRQWTHPEGYKFLAPWTNAVLLRFLIRKFTETLPRSEYRSKTQLDDAGRSVVSNIEEGYKRPSTKEYLSFLGFSQGSLEEIKGLVKQVYQDGFLKSKPGSSLTDLGIDLKEFKGKLKDSKGEIPLEVLYPPLKSLKSPLASLKSPLSSSNPPLTSPNDFAVTLEMFMELVNKTDYLLRTLVESLENKIAEEMPMSPREKWLKAQSERKLQEDKRFDKEMLGKEGLVFTREGMMKKEEAERRGLKEIPV</sequence>
<dbReference type="NCBIfam" id="TIGR02436">
    <property type="entry name" value="four helix bundle protein"/>
    <property type="match status" value="1"/>
</dbReference>
<evidence type="ECO:0008006" key="3">
    <source>
        <dbReference type="Google" id="ProtNLM"/>
    </source>
</evidence>
<comment type="caution">
    <text evidence="1">The sequence shown here is derived from an EMBL/GenBank/DDBJ whole genome shotgun (WGS) entry which is preliminary data.</text>
</comment>
<name>A0A2H0YMM6_9BACT</name>
<dbReference type="InterPro" id="IPR036583">
    <property type="entry name" value="23S_rRNA_IVS_sf"/>
</dbReference>
<dbReference type="Pfam" id="PF05635">
    <property type="entry name" value="23S_rRNA_IVP"/>
    <property type="match status" value="1"/>
</dbReference>
<reference evidence="2" key="1">
    <citation type="submission" date="2017-09" db="EMBL/GenBank/DDBJ databases">
        <title>Depth-based differentiation of microbial function through sediment-hosted aquifers and enrichment of novel symbionts in the deep terrestrial subsurface.</title>
        <authorList>
            <person name="Probst A.J."/>
            <person name="Ladd B."/>
            <person name="Jarett J.K."/>
            <person name="Geller-Mcgrath D.E."/>
            <person name="Sieber C.M.K."/>
            <person name="Emerson J.B."/>
            <person name="Anantharaman K."/>
            <person name="Thomas B.C."/>
            <person name="Malmstrom R."/>
            <person name="Stieglmeier M."/>
            <person name="Klingl A."/>
            <person name="Woyke T."/>
            <person name="Ryan C.M."/>
            <person name="Banfield J.F."/>
        </authorList>
    </citation>
    <scope>NUCLEOTIDE SEQUENCE [LARGE SCALE GENOMIC DNA]</scope>
</reference>
<protein>
    <recommendedName>
        <fullName evidence="3">Four helix bundle protein</fullName>
    </recommendedName>
</protein>
<dbReference type="Proteomes" id="UP000230088">
    <property type="component" value="Unassembled WGS sequence"/>
</dbReference>
<dbReference type="SUPFAM" id="SSF158446">
    <property type="entry name" value="IVS-encoded protein-like"/>
    <property type="match status" value="1"/>
</dbReference>
<evidence type="ECO:0000313" key="1">
    <source>
        <dbReference type="EMBL" id="PIS39751.1"/>
    </source>
</evidence>
<proteinExistence type="predicted"/>
<accession>A0A2H0YMM6</accession>
<dbReference type="AlphaFoldDB" id="A0A2H0YMM6"/>
<organism evidence="1 2">
    <name type="scientific">Candidatus Nealsonbacteria bacterium CG08_land_8_20_14_0_20_38_20</name>
    <dbReference type="NCBI Taxonomy" id="1974705"/>
    <lineage>
        <taxon>Bacteria</taxon>
        <taxon>Candidatus Nealsoniibacteriota</taxon>
    </lineage>
</organism>
<evidence type="ECO:0000313" key="2">
    <source>
        <dbReference type="Proteomes" id="UP000230088"/>
    </source>
</evidence>
<dbReference type="EMBL" id="PEYD01000005">
    <property type="protein sequence ID" value="PIS39751.1"/>
    <property type="molecule type" value="Genomic_DNA"/>
</dbReference>
<gene>
    <name evidence="1" type="ORF">COT33_00340</name>
</gene>
<dbReference type="Gene3D" id="1.20.1440.60">
    <property type="entry name" value="23S rRNA-intervening sequence"/>
    <property type="match status" value="1"/>
</dbReference>
<dbReference type="PANTHER" id="PTHR38471">
    <property type="entry name" value="FOUR HELIX BUNDLE PROTEIN"/>
    <property type="match status" value="1"/>
</dbReference>
<dbReference type="PANTHER" id="PTHR38471:SF2">
    <property type="entry name" value="FOUR HELIX BUNDLE PROTEIN"/>
    <property type="match status" value="1"/>
</dbReference>
<dbReference type="InterPro" id="IPR012657">
    <property type="entry name" value="23S_rRNA-intervening_sequence"/>
</dbReference>